<dbReference type="STRING" id="1210090.GCA_001613185_03539"/>
<protein>
    <submittedName>
        <fullName evidence="1">Uncharacterized protein</fullName>
    </submittedName>
</protein>
<reference evidence="1 2" key="1">
    <citation type="submission" date="2018-06" db="EMBL/GenBank/DDBJ databases">
        <title>Genomic Encyclopedia of Type Strains, Phase IV (KMG-IV): sequencing the most valuable type-strain genomes for metagenomic binning, comparative biology and taxonomic classification.</title>
        <authorList>
            <person name="Goeker M."/>
        </authorList>
    </citation>
    <scope>NUCLEOTIDE SEQUENCE [LARGE SCALE GENOMIC DNA]</scope>
    <source>
        <strain evidence="1 2">DSM 44599</strain>
    </source>
</reference>
<evidence type="ECO:0000313" key="2">
    <source>
        <dbReference type="Proteomes" id="UP000252586"/>
    </source>
</evidence>
<proteinExistence type="predicted"/>
<dbReference type="AlphaFoldDB" id="A0A366DT75"/>
<dbReference type="EMBL" id="QNRE01000003">
    <property type="protein sequence ID" value="RBO92408.1"/>
    <property type="molecule type" value="Genomic_DNA"/>
</dbReference>
<keyword evidence="2" id="KW-1185">Reference proteome</keyword>
<name>A0A366DT75_9NOCA</name>
<sequence length="136" mass="15078">MTMTGDMQGHLKTWQNFKDQAINGEFTMDHEIGAALRDRCNTLLVALDQMKIDAQNLQYLSGYGGLPSAQDLQSKFQKKATGGADHDPDDNAVHRIQQHIEVVKTMRDAYLAAIGELQNTDQNAGNQMGTQTEQVN</sequence>
<comment type="caution">
    <text evidence="1">The sequence shown here is derived from an EMBL/GenBank/DDBJ whole genome shotgun (WGS) entry which is preliminary data.</text>
</comment>
<organism evidence="1 2">
    <name type="scientific">Nocardia puris</name>
    <dbReference type="NCBI Taxonomy" id="208602"/>
    <lineage>
        <taxon>Bacteria</taxon>
        <taxon>Bacillati</taxon>
        <taxon>Actinomycetota</taxon>
        <taxon>Actinomycetes</taxon>
        <taxon>Mycobacteriales</taxon>
        <taxon>Nocardiaceae</taxon>
        <taxon>Nocardia</taxon>
    </lineage>
</organism>
<dbReference type="Proteomes" id="UP000252586">
    <property type="component" value="Unassembled WGS sequence"/>
</dbReference>
<accession>A0A366DT75</accession>
<gene>
    <name evidence="1" type="ORF">DFR74_10351</name>
</gene>
<evidence type="ECO:0000313" key="1">
    <source>
        <dbReference type="EMBL" id="RBO92408.1"/>
    </source>
</evidence>